<sequence>MAASPSSDTKHNANPFSEALESALEIKLMPILKQAQDPLDLLNRGKVLQEAF</sequence>
<gene>
    <name evidence="1" type="ORF">EI163_06305</name>
</gene>
<dbReference type="EMBL" id="RRZC01000005">
    <property type="protein sequence ID" value="MBE0403171.1"/>
    <property type="molecule type" value="Genomic_DNA"/>
</dbReference>
<name>A0ABR9F9L5_9GAMM</name>
<evidence type="ECO:0000313" key="1">
    <source>
        <dbReference type="EMBL" id="MBE0403171.1"/>
    </source>
</evidence>
<accession>A0ABR9F9L5</accession>
<comment type="caution">
    <text evidence="1">The sequence shown here is derived from an EMBL/GenBank/DDBJ whole genome shotgun (WGS) entry which is preliminary data.</text>
</comment>
<dbReference type="RefSeq" id="WP_192527115.1">
    <property type="nucleotide sequence ID" value="NZ_JABUYX010000002.1"/>
</dbReference>
<organism evidence="1 2">
    <name type="scientific">Halomonas citrativorans</name>
    <dbReference type="NCBI Taxonomy" id="2742612"/>
    <lineage>
        <taxon>Bacteria</taxon>
        <taxon>Pseudomonadati</taxon>
        <taxon>Pseudomonadota</taxon>
        <taxon>Gammaproteobacteria</taxon>
        <taxon>Oceanospirillales</taxon>
        <taxon>Halomonadaceae</taxon>
        <taxon>Halomonas</taxon>
    </lineage>
</organism>
<keyword evidence="2" id="KW-1185">Reference proteome</keyword>
<proteinExistence type="predicted"/>
<protein>
    <submittedName>
        <fullName evidence="1">Uncharacterized protein</fullName>
    </submittedName>
</protein>
<dbReference type="Proteomes" id="UP000754821">
    <property type="component" value="Unassembled WGS sequence"/>
</dbReference>
<evidence type="ECO:0000313" key="2">
    <source>
        <dbReference type="Proteomes" id="UP000754821"/>
    </source>
</evidence>
<reference evidence="1 2" key="1">
    <citation type="submission" date="2020-07" db="EMBL/GenBank/DDBJ databases">
        <title>Halophilic bacteria isolated from french cheeses.</title>
        <authorList>
            <person name="Kothe C.I."/>
            <person name="Farah-Kraiem B."/>
            <person name="Renault P."/>
            <person name="Dridi B."/>
        </authorList>
    </citation>
    <scope>NUCLEOTIDE SEQUENCE [LARGE SCALE GENOMIC DNA]</scope>
    <source>
        <strain evidence="1 2">FME16</strain>
    </source>
</reference>